<name>W6U8U0_ECHGR</name>
<reference evidence="3 4" key="1">
    <citation type="journal article" date="2013" name="Nat. Genet.">
        <title>The genome of the hydatid tapeworm Echinococcus granulosus.</title>
        <authorList>
            <person name="Zheng H."/>
            <person name="Zhang W."/>
            <person name="Zhang L."/>
            <person name="Zhang Z."/>
            <person name="Li J."/>
            <person name="Lu G."/>
            <person name="Zhu Y."/>
            <person name="Wang Y."/>
            <person name="Huang Y."/>
            <person name="Liu J."/>
            <person name="Kang H."/>
            <person name="Chen J."/>
            <person name="Wang L."/>
            <person name="Chen A."/>
            <person name="Yu S."/>
            <person name="Gao Z."/>
            <person name="Jin L."/>
            <person name="Gu W."/>
            <person name="Wang Z."/>
            <person name="Zhao L."/>
            <person name="Shi B."/>
            <person name="Wen H."/>
            <person name="Lin R."/>
            <person name="Jones M.K."/>
            <person name="Brejova B."/>
            <person name="Vinar T."/>
            <person name="Zhao G."/>
            <person name="McManus D.P."/>
            <person name="Chen Z."/>
            <person name="Zhou Y."/>
            <person name="Wang S."/>
        </authorList>
    </citation>
    <scope>NUCLEOTIDE SEQUENCE [LARGE SCALE GENOMIC DNA]</scope>
</reference>
<dbReference type="AlphaFoldDB" id="W6U8U0"/>
<evidence type="ECO:0000256" key="1">
    <source>
        <dbReference type="SAM" id="SignalP"/>
    </source>
</evidence>
<keyword evidence="4" id="KW-1185">Reference proteome</keyword>
<dbReference type="EMBL" id="APAU02000100">
    <property type="protein sequence ID" value="EUB56886.1"/>
    <property type="molecule type" value="Genomic_DNA"/>
</dbReference>
<organism evidence="3 4">
    <name type="scientific">Echinococcus granulosus</name>
    <name type="common">Hydatid tapeworm</name>
    <dbReference type="NCBI Taxonomy" id="6210"/>
    <lineage>
        <taxon>Eukaryota</taxon>
        <taxon>Metazoa</taxon>
        <taxon>Spiralia</taxon>
        <taxon>Lophotrochozoa</taxon>
        <taxon>Platyhelminthes</taxon>
        <taxon>Cestoda</taxon>
        <taxon>Eucestoda</taxon>
        <taxon>Cyclophyllidea</taxon>
        <taxon>Taeniidae</taxon>
        <taxon>Echinococcus</taxon>
        <taxon>Echinococcus granulosus group</taxon>
    </lineage>
</organism>
<dbReference type="CTD" id="36343953"/>
<evidence type="ECO:0000313" key="4">
    <source>
        <dbReference type="Proteomes" id="UP000019149"/>
    </source>
</evidence>
<feature type="chain" id="PRO_5004882623" description="DUF5727 domain-containing protein" evidence="1">
    <location>
        <begin position="17"/>
        <end position="316"/>
    </location>
</feature>
<accession>W6U8U0</accession>
<dbReference type="RefSeq" id="XP_024348082.1">
    <property type="nucleotide sequence ID" value="XM_024497487.1"/>
</dbReference>
<dbReference type="GeneID" id="36343953"/>
<dbReference type="OMA" id="MNYEIEG"/>
<evidence type="ECO:0000259" key="2">
    <source>
        <dbReference type="Pfam" id="PF18997"/>
    </source>
</evidence>
<comment type="caution">
    <text evidence="3">The sequence shown here is derived from an EMBL/GenBank/DDBJ whole genome shotgun (WGS) entry which is preliminary data.</text>
</comment>
<protein>
    <recommendedName>
        <fullName evidence="2">DUF5727 domain-containing protein</fullName>
    </recommendedName>
</protein>
<dbReference type="OrthoDB" id="6247581at2759"/>
<feature type="signal peptide" evidence="1">
    <location>
        <begin position="1"/>
        <end position="16"/>
    </location>
</feature>
<proteinExistence type="predicted"/>
<evidence type="ECO:0000313" key="3">
    <source>
        <dbReference type="EMBL" id="EUB56886.1"/>
    </source>
</evidence>
<dbReference type="InterPro" id="IPR043785">
    <property type="entry name" value="DUF5727"/>
</dbReference>
<sequence>MLRVIVVLLFAAYCSGANTPTLWGSRIVGKASGPSDTMNYEIEGKFRVLVNADLELLIVNDTCILNGTQFWGSPCKKSEGNAAITVKDVTKQGSLIILKVNNLSVITSTTFFLPGCKFPPPEPDEVDLKTSFPLSRFVQDSETFKVDFAVWGANSMSEVKFGINGEIYCTWLGIKLTVKNDSFCVDLVKDEKADLRVFRGIFQRKTNVSHDRFAFAGKNSGVVVSIDYTQSGANITGSGRMQPICNNFRIQRCPFIIFGNITYGVANIWMAECNKCMGQTRPTFFSNQFDAFKVHQENLFPKTWTKHLLHLTHTLK</sequence>
<dbReference type="Proteomes" id="UP000019149">
    <property type="component" value="Unassembled WGS sequence"/>
</dbReference>
<keyword evidence="1" id="KW-0732">Signal</keyword>
<dbReference type="KEGG" id="egl:EGR_08238"/>
<gene>
    <name evidence="3" type="ORF">EGR_08238</name>
</gene>
<feature type="domain" description="DUF5727" evidence="2">
    <location>
        <begin position="55"/>
        <end position="233"/>
    </location>
</feature>
<dbReference type="Pfam" id="PF18997">
    <property type="entry name" value="DUF5727"/>
    <property type="match status" value="1"/>
</dbReference>